<dbReference type="Gene3D" id="3.40.50.720">
    <property type="entry name" value="NAD(P)-binding Rossmann-like Domain"/>
    <property type="match status" value="1"/>
</dbReference>
<evidence type="ECO:0000256" key="4">
    <source>
        <dbReference type="ARBA" id="ARBA00022915"/>
    </source>
</evidence>
<organism evidence="15 16">
    <name type="scientific">Ancylobacter radicis</name>
    <dbReference type="NCBI Taxonomy" id="2836179"/>
    <lineage>
        <taxon>Bacteria</taxon>
        <taxon>Pseudomonadati</taxon>
        <taxon>Pseudomonadota</taxon>
        <taxon>Alphaproteobacteria</taxon>
        <taxon>Hyphomicrobiales</taxon>
        <taxon>Xanthobacteraceae</taxon>
        <taxon>Ancylobacter</taxon>
    </lineage>
</organism>
<evidence type="ECO:0000256" key="11">
    <source>
        <dbReference type="ARBA" id="ARBA00049396"/>
    </source>
</evidence>
<accession>A0ABS5R4S8</accession>
<keyword evidence="7" id="KW-0457">Lysine biosynthesis</keyword>
<comment type="catalytic activity">
    <reaction evidence="10">
        <text>(S)-2,3,4,5-tetrahydrodipicolinate + NADP(+) + H2O = (2S,4S)-4-hydroxy-2,3,4,5-tetrahydrodipicolinate + NADPH + H(+)</text>
        <dbReference type="Rhea" id="RHEA:35331"/>
        <dbReference type="ChEBI" id="CHEBI:15377"/>
        <dbReference type="ChEBI" id="CHEBI:15378"/>
        <dbReference type="ChEBI" id="CHEBI:16845"/>
        <dbReference type="ChEBI" id="CHEBI:57783"/>
        <dbReference type="ChEBI" id="CHEBI:58349"/>
        <dbReference type="ChEBI" id="CHEBI:67139"/>
        <dbReference type="EC" id="1.17.1.8"/>
    </reaction>
</comment>
<comment type="pathway">
    <text evidence="8">Amino-acid biosynthesis; L-lysine biosynthesis via DAP pathway; (S)-tetrahydrodipicolinate from L-aspartate: step 4/4.</text>
</comment>
<dbReference type="InterPro" id="IPR022663">
    <property type="entry name" value="DapB_C"/>
</dbReference>
<evidence type="ECO:0000256" key="10">
    <source>
        <dbReference type="ARBA" id="ARBA00049080"/>
    </source>
</evidence>
<dbReference type="Proteomes" id="UP001166585">
    <property type="component" value="Unassembled WGS sequence"/>
</dbReference>
<keyword evidence="5 15" id="KW-0560">Oxidoreductase</keyword>
<dbReference type="EC" id="1.17.1.8" evidence="9 12"/>
<dbReference type="InterPro" id="IPR023940">
    <property type="entry name" value="DHDPR_bac"/>
</dbReference>
<evidence type="ECO:0000256" key="2">
    <source>
        <dbReference type="ARBA" id="ARBA00022605"/>
    </source>
</evidence>
<gene>
    <name evidence="15" type="primary">dapB</name>
    <name evidence="15" type="ORF">KIP89_01680</name>
</gene>
<dbReference type="NCBIfam" id="TIGR00036">
    <property type="entry name" value="dapB"/>
    <property type="match status" value="1"/>
</dbReference>
<dbReference type="InterPro" id="IPR036291">
    <property type="entry name" value="NAD(P)-bd_dom_sf"/>
</dbReference>
<dbReference type="Gene3D" id="3.30.360.10">
    <property type="entry name" value="Dihydrodipicolinate Reductase, domain 2"/>
    <property type="match status" value="1"/>
</dbReference>
<keyword evidence="2" id="KW-0028">Amino-acid biosynthesis</keyword>
<comment type="similarity">
    <text evidence="1">Belongs to the DapB family.</text>
</comment>
<keyword evidence="6" id="KW-0520">NAD</keyword>
<proteinExistence type="inferred from homology"/>
<evidence type="ECO:0000313" key="15">
    <source>
        <dbReference type="EMBL" id="MBS9475814.1"/>
    </source>
</evidence>
<evidence type="ECO:0000259" key="13">
    <source>
        <dbReference type="Pfam" id="PF01113"/>
    </source>
</evidence>
<keyword evidence="3" id="KW-0521">NADP</keyword>
<protein>
    <recommendedName>
        <fullName evidence="9 12">4-hydroxy-tetrahydrodipicolinate reductase</fullName>
        <ecNumber evidence="9 12">1.17.1.8</ecNumber>
    </recommendedName>
</protein>
<sequence length="278" mass="28461">MPAGNAKGILMIRIILAGATGWVGRALVPAIDKAADLELVAALSRNHAGLDLGVALGGKPSGVPVFARIEEALATPADVLIDYTKPNVVKAHALAALKGGLNVVIGTSGLGAADYAELDAEALAHKRGLLAAGNFSITATLLKRFTLEAAKYVADVELIDYASATKPDAPSGTGRELAEALAGVRQGATSRPVSEVVGVPETRGGAFGEGAHEVRVHALRLPSFVLGVEAIFGAPDERLTIRHDAGSSAAPYVAGTLLATRKVSGWTGVRRGLDTLLD</sequence>
<evidence type="ECO:0000256" key="1">
    <source>
        <dbReference type="ARBA" id="ARBA00006642"/>
    </source>
</evidence>
<dbReference type="GO" id="GO:0008839">
    <property type="term" value="F:4-hydroxy-tetrahydrodipicolinate reductase"/>
    <property type="evidence" value="ECO:0007669"/>
    <property type="project" value="UniProtKB-EC"/>
</dbReference>
<keyword evidence="16" id="KW-1185">Reference proteome</keyword>
<dbReference type="SUPFAM" id="SSF55347">
    <property type="entry name" value="Glyceraldehyde-3-phosphate dehydrogenase-like, C-terminal domain"/>
    <property type="match status" value="1"/>
</dbReference>
<evidence type="ECO:0000256" key="7">
    <source>
        <dbReference type="ARBA" id="ARBA00023154"/>
    </source>
</evidence>
<dbReference type="Pfam" id="PF01113">
    <property type="entry name" value="DapB_N"/>
    <property type="match status" value="1"/>
</dbReference>
<dbReference type="PANTHER" id="PTHR20836">
    <property type="entry name" value="DIHYDRODIPICOLINATE REDUCTASE"/>
    <property type="match status" value="1"/>
</dbReference>
<evidence type="ECO:0000256" key="9">
    <source>
        <dbReference type="ARBA" id="ARBA00038983"/>
    </source>
</evidence>
<dbReference type="CDD" id="cd02274">
    <property type="entry name" value="DHDPR_N"/>
    <property type="match status" value="1"/>
</dbReference>
<dbReference type="PANTHER" id="PTHR20836:SF0">
    <property type="entry name" value="4-HYDROXY-TETRAHYDRODIPICOLINATE REDUCTASE 1, CHLOROPLASTIC-RELATED"/>
    <property type="match status" value="1"/>
</dbReference>
<comment type="catalytic activity">
    <reaction evidence="11">
        <text>(S)-2,3,4,5-tetrahydrodipicolinate + NAD(+) + H2O = (2S,4S)-4-hydroxy-2,3,4,5-tetrahydrodipicolinate + NADH + H(+)</text>
        <dbReference type="Rhea" id="RHEA:35323"/>
        <dbReference type="ChEBI" id="CHEBI:15377"/>
        <dbReference type="ChEBI" id="CHEBI:15378"/>
        <dbReference type="ChEBI" id="CHEBI:16845"/>
        <dbReference type="ChEBI" id="CHEBI:57540"/>
        <dbReference type="ChEBI" id="CHEBI:57945"/>
        <dbReference type="ChEBI" id="CHEBI:67139"/>
        <dbReference type="EC" id="1.17.1.8"/>
    </reaction>
</comment>
<dbReference type="SUPFAM" id="SSF51735">
    <property type="entry name" value="NAD(P)-binding Rossmann-fold domains"/>
    <property type="match status" value="1"/>
</dbReference>
<dbReference type="PIRSF" id="PIRSF000161">
    <property type="entry name" value="DHPR"/>
    <property type="match status" value="1"/>
</dbReference>
<name>A0ABS5R4S8_9HYPH</name>
<comment type="caution">
    <text evidence="15">The sequence shown here is derived from an EMBL/GenBank/DDBJ whole genome shotgun (WGS) entry which is preliminary data.</text>
</comment>
<evidence type="ECO:0000256" key="8">
    <source>
        <dbReference type="ARBA" id="ARBA00037922"/>
    </source>
</evidence>
<reference evidence="15" key="1">
    <citation type="submission" date="2021-05" db="EMBL/GenBank/DDBJ databases">
        <authorList>
            <person name="Sun Q."/>
            <person name="Inoue M."/>
        </authorList>
    </citation>
    <scope>NUCLEOTIDE SEQUENCE</scope>
    <source>
        <strain evidence="15">VKM B-3255</strain>
    </source>
</reference>
<evidence type="ECO:0000259" key="14">
    <source>
        <dbReference type="Pfam" id="PF05173"/>
    </source>
</evidence>
<feature type="domain" description="Dihydrodipicolinate reductase C-terminal" evidence="14">
    <location>
        <begin position="140"/>
        <end position="264"/>
    </location>
</feature>
<feature type="domain" description="Dihydrodipicolinate reductase N-terminal" evidence="13">
    <location>
        <begin position="12"/>
        <end position="135"/>
    </location>
</feature>
<evidence type="ECO:0000256" key="3">
    <source>
        <dbReference type="ARBA" id="ARBA00022857"/>
    </source>
</evidence>
<dbReference type="InterPro" id="IPR000846">
    <property type="entry name" value="DapB_N"/>
</dbReference>
<evidence type="ECO:0000256" key="12">
    <source>
        <dbReference type="NCBIfam" id="TIGR00036"/>
    </source>
</evidence>
<evidence type="ECO:0000256" key="5">
    <source>
        <dbReference type="ARBA" id="ARBA00023002"/>
    </source>
</evidence>
<evidence type="ECO:0000256" key="6">
    <source>
        <dbReference type="ARBA" id="ARBA00023027"/>
    </source>
</evidence>
<evidence type="ECO:0000313" key="16">
    <source>
        <dbReference type="Proteomes" id="UP001166585"/>
    </source>
</evidence>
<dbReference type="Pfam" id="PF05173">
    <property type="entry name" value="DapB_C"/>
    <property type="match status" value="1"/>
</dbReference>
<dbReference type="EMBL" id="JAHCQH010000005">
    <property type="protein sequence ID" value="MBS9475814.1"/>
    <property type="molecule type" value="Genomic_DNA"/>
</dbReference>
<keyword evidence="4" id="KW-0220">Diaminopimelate biosynthesis</keyword>